<protein>
    <submittedName>
        <fullName evidence="1">Uncharacterized protein</fullName>
    </submittedName>
</protein>
<dbReference type="Proteomes" id="UP000324222">
    <property type="component" value="Unassembled WGS sequence"/>
</dbReference>
<accession>A0A5B7DRS5</accession>
<dbReference type="AlphaFoldDB" id="A0A5B7DRS5"/>
<evidence type="ECO:0000313" key="2">
    <source>
        <dbReference type="Proteomes" id="UP000324222"/>
    </source>
</evidence>
<gene>
    <name evidence="1" type="ORF">E2C01_017402</name>
</gene>
<sequence>MSVFTPTILHVSSRARQQQVYSLLPLTSRMIQLTGVCGSVTCNISACMTDITCVTYVFVAPMFFTPSMARVSCAQLVPGCVHVSHQGGDNEFDLYTVPLKCYRLITTALIFLSPFCQCYLLFPQQYNS</sequence>
<comment type="caution">
    <text evidence="1">The sequence shown here is derived from an EMBL/GenBank/DDBJ whole genome shotgun (WGS) entry which is preliminary data.</text>
</comment>
<proteinExistence type="predicted"/>
<evidence type="ECO:0000313" key="1">
    <source>
        <dbReference type="EMBL" id="MPC24321.1"/>
    </source>
</evidence>
<dbReference type="EMBL" id="VSRR010001316">
    <property type="protein sequence ID" value="MPC24321.1"/>
    <property type="molecule type" value="Genomic_DNA"/>
</dbReference>
<name>A0A5B7DRS5_PORTR</name>
<organism evidence="1 2">
    <name type="scientific">Portunus trituberculatus</name>
    <name type="common">Swimming crab</name>
    <name type="synonym">Neptunus trituberculatus</name>
    <dbReference type="NCBI Taxonomy" id="210409"/>
    <lineage>
        <taxon>Eukaryota</taxon>
        <taxon>Metazoa</taxon>
        <taxon>Ecdysozoa</taxon>
        <taxon>Arthropoda</taxon>
        <taxon>Crustacea</taxon>
        <taxon>Multicrustacea</taxon>
        <taxon>Malacostraca</taxon>
        <taxon>Eumalacostraca</taxon>
        <taxon>Eucarida</taxon>
        <taxon>Decapoda</taxon>
        <taxon>Pleocyemata</taxon>
        <taxon>Brachyura</taxon>
        <taxon>Eubrachyura</taxon>
        <taxon>Portunoidea</taxon>
        <taxon>Portunidae</taxon>
        <taxon>Portuninae</taxon>
        <taxon>Portunus</taxon>
    </lineage>
</organism>
<keyword evidence="2" id="KW-1185">Reference proteome</keyword>
<reference evidence="1 2" key="1">
    <citation type="submission" date="2019-05" db="EMBL/GenBank/DDBJ databases">
        <title>Another draft genome of Portunus trituberculatus and its Hox gene families provides insights of decapod evolution.</title>
        <authorList>
            <person name="Jeong J.-H."/>
            <person name="Song I."/>
            <person name="Kim S."/>
            <person name="Choi T."/>
            <person name="Kim D."/>
            <person name="Ryu S."/>
            <person name="Kim W."/>
        </authorList>
    </citation>
    <scope>NUCLEOTIDE SEQUENCE [LARGE SCALE GENOMIC DNA]</scope>
    <source>
        <tissue evidence="1">Muscle</tissue>
    </source>
</reference>